<evidence type="ECO:0000259" key="6">
    <source>
        <dbReference type="PROSITE" id="PS52002"/>
    </source>
</evidence>
<gene>
    <name evidence="7" type="ORF">DAPK24_054620</name>
</gene>
<dbReference type="PANTHER" id="PTHR11021:SF0">
    <property type="entry name" value="SMALL NUCLEAR RIBONUCLEOPROTEIN F"/>
    <property type="match status" value="1"/>
</dbReference>
<dbReference type="Proteomes" id="UP001378960">
    <property type="component" value="Unassembled WGS sequence"/>
</dbReference>
<dbReference type="GO" id="GO:0005685">
    <property type="term" value="C:U1 snRNP"/>
    <property type="evidence" value="ECO:0007669"/>
    <property type="project" value="TreeGrafter"/>
</dbReference>
<dbReference type="InterPro" id="IPR010920">
    <property type="entry name" value="LSM_dom_sf"/>
</dbReference>
<sequence>MSFQPINPKPFLTSLVGKKVVVRLKFSGTEYHGTLVSIDNYMNLLLGKDVIEVDQSLGEEPDLSKGTKLENELFVRCNNVLWVGREVEQ</sequence>
<comment type="similarity">
    <text evidence="1 5">Belongs to the snRNP Sm proteins family. SmF/LSm6 subfamily.</text>
</comment>
<dbReference type="InterPro" id="IPR047575">
    <property type="entry name" value="Sm"/>
</dbReference>
<comment type="caution">
    <text evidence="7">The sequence shown here is derived from an EMBL/GenBank/DDBJ whole genome shotgun (WGS) entry which is preliminary data.</text>
</comment>
<dbReference type="GO" id="GO:0000398">
    <property type="term" value="P:mRNA splicing, via spliceosome"/>
    <property type="evidence" value="ECO:0007669"/>
    <property type="project" value="InterPro"/>
</dbReference>
<proteinExistence type="inferred from homology"/>
<organism evidence="7 8">
    <name type="scientific">Pichia kluyveri</name>
    <name type="common">Yeast</name>
    <dbReference type="NCBI Taxonomy" id="36015"/>
    <lineage>
        <taxon>Eukaryota</taxon>
        <taxon>Fungi</taxon>
        <taxon>Dikarya</taxon>
        <taxon>Ascomycota</taxon>
        <taxon>Saccharomycotina</taxon>
        <taxon>Pichiomycetes</taxon>
        <taxon>Pichiales</taxon>
        <taxon>Pichiaceae</taxon>
        <taxon>Pichia</taxon>
    </lineage>
</organism>
<feature type="domain" description="Sm" evidence="6">
    <location>
        <begin position="7"/>
        <end position="89"/>
    </location>
</feature>
<dbReference type="AlphaFoldDB" id="A0AAV5RBC4"/>
<keyword evidence="5" id="KW-0539">Nucleus</keyword>
<dbReference type="InterPro" id="IPR001163">
    <property type="entry name" value="Sm_dom_euk/arc"/>
</dbReference>
<dbReference type="Gene3D" id="2.30.30.100">
    <property type="match status" value="1"/>
</dbReference>
<evidence type="ECO:0000256" key="1">
    <source>
        <dbReference type="ARBA" id="ARBA00007927"/>
    </source>
</evidence>
<keyword evidence="5" id="KW-0694">RNA-binding</keyword>
<dbReference type="EMBL" id="BTGB01000009">
    <property type="protein sequence ID" value="GMM48864.1"/>
    <property type="molecule type" value="Genomic_DNA"/>
</dbReference>
<dbReference type="SMART" id="SM00651">
    <property type="entry name" value="Sm"/>
    <property type="match status" value="1"/>
</dbReference>
<dbReference type="GO" id="GO:0003723">
    <property type="term" value="F:RNA binding"/>
    <property type="evidence" value="ECO:0007669"/>
    <property type="project" value="UniProtKB-UniRule"/>
</dbReference>
<evidence type="ECO:0000256" key="3">
    <source>
        <dbReference type="ARBA" id="ARBA00023187"/>
    </source>
</evidence>
<dbReference type="PROSITE" id="PS52002">
    <property type="entry name" value="SM"/>
    <property type="match status" value="1"/>
</dbReference>
<comment type="subcellular location">
    <subcellularLocation>
        <location evidence="5">Nucleus</location>
    </subcellularLocation>
</comment>
<protein>
    <submittedName>
        <fullName evidence="7">mRNA splicing protein</fullName>
    </submittedName>
</protein>
<dbReference type="GO" id="GO:0071013">
    <property type="term" value="C:catalytic step 2 spliceosome"/>
    <property type="evidence" value="ECO:0007669"/>
    <property type="project" value="TreeGrafter"/>
</dbReference>
<evidence type="ECO:0000256" key="2">
    <source>
        <dbReference type="ARBA" id="ARBA00022728"/>
    </source>
</evidence>
<accession>A0AAV5RBC4</accession>
<dbReference type="InterPro" id="IPR016487">
    <property type="entry name" value="Lsm6/sSmF"/>
</dbReference>
<evidence type="ECO:0000313" key="8">
    <source>
        <dbReference type="Proteomes" id="UP001378960"/>
    </source>
</evidence>
<dbReference type="SUPFAM" id="SSF50182">
    <property type="entry name" value="Sm-like ribonucleoproteins"/>
    <property type="match status" value="1"/>
</dbReference>
<keyword evidence="3 5" id="KW-0508">mRNA splicing</keyword>
<dbReference type="PANTHER" id="PTHR11021">
    <property type="entry name" value="SMALL NUCLEAR RIBONUCLEOPROTEIN F SNRNP-F"/>
    <property type="match status" value="1"/>
</dbReference>
<keyword evidence="4 5" id="KW-0687">Ribonucleoprotein</keyword>
<keyword evidence="2 5" id="KW-0747">Spliceosome</keyword>
<evidence type="ECO:0000313" key="7">
    <source>
        <dbReference type="EMBL" id="GMM48864.1"/>
    </source>
</evidence>
<evidence type="ECO:0000256" key="5">
    <source>
        <dbReference type="PIRNR" id="PIRNR006609"/>
    </source>
</evidence>
<keyword evidence="8" id="KW-1185">Reference proteome</keyword>
<dbReference type="Pfam" id="PF01423">
    <property type="entry name" value="LSM"/>
    <property type="match status" value="1"/>
</dbReference>
<name>A0AAV5RBC4_PICKL</name>
<dbReference type="PIRSF" id="PIRSF006609">
    <property type="entry name" value="snRNP_SmF"/>
    <property type="match status" value="1"/>
</dbReference>
<evidence type="ECO:0000256" key="4">
    <source>
        <dbReference type="ARBA" id="ARBA00023274"/>
    </source>
</evidence>
<dbReference type="GO" id="GO:0034715">
    <property type="term" value="C:pICln-Sm protein complex"/>
    <property type="evidence" value="ECO:0007669"/>
    <property type="project" value="TreeGrafter"/>
</dbReference>
<reference evidence="7 8" key="1">
    <citation type="journal article" date="2023" name="Elife">
        <title>Identification of key yeast species and microbe-microbe interactions impacting larval growth of Drosophila in the wild.</title>
        <authorList>
            <person name="Mure A."/>
            <person name="Sugiura Y."/>
            <person name="Maeda R."/>
            <person name="Honda K."/>
            <person name="Sakurai N."/>
            <person name="Takahashi Y."/>
            <person name="Watada M."/>
            <person name="Katoh T."/>
            <person name="Gotoh A."/>
            <person name="Gotoh Y."/>
            <person name="Taniguchi I."/>
            <person name="Nakamura K."/>
            <person name="Hayashi T."/>
            <person name="Katayama T."/>
            <person name="Uemura T."/>
            <person name="Hattori Y."/>
        </authorList>
    </citation>
    <scope>NUCLEOTIDE SEQUENCE [LARGE SCALE GENOMIC DNA]</scope>
    <source>
        <strain evidence="7 8">PK-24</strain>
    </source>
</reference>
<keyword evidence="5" id="KW-0507">mRNA processing</keyword>